<dbReference type="STRING" id="1121331.SAMN02745248_01139"/>
<evidence type="ECO:0000313" key="10">
    <source>
        <dbReference type="Proteomes" id="UP000183952"/>
    </source>
</evidence>
<keyword evidence="2 7" id="KW-0813">Transport</keyword>
<comment type="similarity">
    <text evidence="7">Belongs to the binding-protein-dependent transport system permease family.</text>
</comment>
<dbReference type="SUPFAM" id="SSF161098">
    <property type="entry name" value="MetI-like"/>
    <property type="match status" value="1"/>
</dbReference>
<dbReference type="OrthoDB" id="9774308at2"/>
<dbReference type="AlphaFoldDB" id="A0A1M6MRV1"/>
<dbReference type="PANTHER" id="PTHR30193">
    <property type="entry name" value="ABC TRANSPORTER PERMEASE PROTEIN"/>
    <property type="match status" value="1"/>
</dbReference>
<evidence type="ECO:0000256" key="2">
    <source>
        <dbReference type="ARBA" id="ARBA00022448"/>
    </source>
</evidence>
<evidence type="ECO:0000259" key="8">
    <source>
        <dbReference type="PROSITE" id="PS50928"/>
    </source>
</evidence>
<evidence type="ECO:0000256" key="4">
    <source>
        <dbReference type="ARBA" id="ARBA00022692"/>
    </source>
</evidence>
<protein>
    <submittedName>
        <fullName evidence="9">ABC-type sugar transport system, permease component</fullName>
    </submittedName>
</protein>
<evidence type="ECO:0000256" key="7">
    <source>
        <dbReference type="RuleBase" id="RU363032"/>
    </source>
</evidence>
<name>A0A1M6MRV1_9CLOT</name>
<dbReference type="EMBL" id="FRAD01000008">
    <property type="protein sequence ID" value="SHJ86187.1"/>
    <property type="molecule type" value="Genomic_DNA"/>
</dbReference>
<dbReference type="Gene3D" id="1.10.3720.10">
    <property type="entry name" value="MetI-like"/>
    <property type="match status" value="1"/>
</dbReference>
<feature type="transmembrane region" description="Helical" evidence="7">
    <location>
        <begin position="85"/>
        <end position="106"/>
    </location>
</feature>
<dbReference type="RefSeq" id="WP_072903160.1">
    <property type="nucleotide sequence ID" value="NZ_FRAD01000008.1"/>
</dbReference>
<dbReference type="InterPro" id="IPR051393">
    <property type="entry name" value="ABC_transporter_permease"/>
</dbReference>
<dbReference type="Pfam" id="PF00528">
    <property type="entry name" value="BPD_transp_1"/>
    <property type="match status" value="1"/>
</dbReference>
<feature type="domain" description="ABC transmembrane type-1" evidence="8">
    <location>
        <begin position="53"/>
        <end position="246"/>
    </location>
</feature>
<evidence type="ECO:0000256" key="6">
    <source>
        <dbReference type="ARBA" id="ARBA00023136"/>
    </source>
</evidence>
<keyword evidence="6 7" id="KW-0472">Membrane</keyword>
<evidence type="ECO:0000256" key="3">
    <source>
        <dbReference type="ARBA" id="ARBA00022475"/>
    </source>
</evidence>
<evidence type="ECO:0000256" key="1">
    <source>
        <dbReference type="ARBA" id="ARBA00004651"/>
    </source>
</evidence>
<keyword evidence="3" id="KW-1003">Cell membrane</keyword>
<keyword evidence="5 7" id="KW-1133">Transmembrane helix</keyword>
<sequence length="258" mass="29085">MKNTKLLRYAFLSISGVFLLFVIPFIIAQGDVTANLIFGEESLFRDEVFMLSLKNSVIFMIIFIPIVVIVGYVLAYFTEHCQLGLWFQLAVILPIVTPALGVSGFFKGKIYGNLASHLNGIFIVGIIFVWATVGYAYLAILISLKNRDKNIEEAAYLDGASTFKIIRSMILPMHSEALVLATILSIYNCLKLFKYTYAIFGEIPDLSMFQTQNYLYIKLKKFEPGTLIVAADIFLMVILITLLLVVGLGEYRKKKLFK</sequence>
<proteinExistence type="inferred from homology"/>
<keyword evidence="9" id="KW-0762">Sugar transport</keyword>
<feature type="transmembrane region" description="Helical" evidence="7">
    <location>
        <begin position="7"/>
        <end position="27"/>
    </location>
</feature>
<comment type="subcellular location">
    <subcellularLocation>
        <location evidence="1 7">Cell membrane</location>
        <topology evidence="1 7">Multi-pass membrane protein</topology>
    </subcellularLocation>
</comment>
<dbReference type="GO" id="GO:0005886">
    <property type="term" value="C:plasma membrane"/>
    <property type="evidence" value="ECO:0007669"/>
    <property type="project" value="UniProtKB-SubCell"/>
</dbReference>
<accession>A0A1M6MRV1</accession>
<dbReference type="PANTHER" id="PTHR30193:SF37">
    <property type="entry name" value="INNER MEMBRANE ABC TRANSPORTER PERMEASE PROTEIN YCJO"/>
    <property type="match status" value="1"/>
</dbReference>
<evidence type="ECO:0000313" key="9">
    <source>
        <dbReference type="EMBL" id="SHJ86187.1"/>
    </source>
</evidence>
<dbReference type="CDD" id="cd06261">
    <property type="entry name" value="TM_PBP2"/>
    <property type="match status" value="1"/>
</dbReference>
<organism evidence="9 10">
    <name type="scientific">Hathewaya proteolytica DSM 3090</name>
    <dbReference type="NCBI Taxonomy" id="1121331"/>
    <lineage>
        <taxon>Bacteria</taxon>
        <taxon>Bacillati</taxon>
        <taxon>Bacillota</taxon>
        <taxon>Clostridia</taxon>
        <taxon>Eubacteriales</taxon>
        <taxon>Clostridiaceae</taxon>
        <taxon>Hathewaya</taxon>
    </lineage>
</organism>
<feature type="transmembrane region" description="Helical" evidence="7">
    <location>
        <begin position="227"/>
        <end position="248"/>
    </location>
</feature>
<keyword evidence="4 7" id="KW-0812">Transmembrane</keyword>
<dbReference type="Proteomes" id="UP000183952">
    <property type="component" value="Unassembled WGS sequence"/>
</dbReference>
<dbReference type="InterPro" id="IPR000515">
    <property type="entry name" value="MetI-like"/>
</dbReference>
<feature type="transmembrane region" description="Helical" evidence="7">
    <location>
        <begin position="57"/>
        <end position="78"/>
    </location>
</feature>
<reference evidence="9 10" key="1">
    <citation type="submission" date="2016-11" db="EMBL/GenBank/DDBJ databases">
        <authorList>
            <person name="Jaros S."/>
            <person name="Januszkiewicz K."/>
            <person name="Wedrychowicz H."/>
        </authorList>
    </citation>
    <scope>NUCLEOTIDE SEQUENCE [LARGE SCALE GENOMIC DNA]</scope>
    <source>
        <strain evidence="9 10">DSM 3090</strain>
    </source>
</reference>
<dbReference type="PROSITE" id="PS50928">
    <property type="entry name" value="ABC_TM1"/>
    <property type="match status" value="1"/>
</dbReference>
<dbReference type="InterPro" id="IPR035906">
    <property type="entry name" value="MetI-like_sf"/>
</dbReference>
<gene>
    <name evidence="9" type="ORF">SAMN02745248_01139</name>
</gene>
<evidence type="ECO:0000256" key="5">
    <source>
        <dbReference type="ARBA" id="ARBA00022989"/>
    </source>
</evidence>
<keyword evidence="10" id="KW-1185">Reference proteome</keyword>
<dbReference type="GO" id="GO:0055085">
    <property type="term" value="P:transmembrane transport"/>
    <property type="evidence" value="ECO:0007669"/>
    <property type="project" value="InterPro"/>
</dbReference>
<feature type="transmembrane region" description="Helical" evidence="7">
    <location>
        <begin position="118"/>
        <end position="144"/>
    </location>
</feature>